<dbReference type="Proteomes" id="UP001165079">
    <property type="component" value="Unassembled WGS sequence"/>
</dbReference>
<evidence type="ECO:0000256" key="13">
    <source>
        <dbReference type="HAMAP-Rule" id="MF_01398"/>
    </source>
</evidence>
<evidence type="ECO:0000256" key="15">
    <source>
        <dbReference type="SAM" id="Coils"/>
    </source>
</evidence>
<keyword evidence="8 13" id="KW-0406">Ion transport</keyword>
<keyword evidence="2 13" id="KW-0813">Transport</keyword>
<dbReference type="EMBL" id="BSTX01000001">
    <property type="protein sequence ID" value="GLZ75493.1"/>
    <property type="molecule type" value="Genomic_DNA"/>
</dbReference>
<evidence type="ECO:0000256" key="5">
    <source>
        <dbReference type="ARBA" id="ARBA00022692"/>
    </source>
</evidence>
<evidence type="ECO:0000313" key="16">
    <source>
        <dbReference type="EMBL" id="GLZ75493.1"/>
    </source>
</evidence>
<dbReference type="NCBIfam" id="TIGR01144">
    <property type="entry name" value="ATP_synt_b"/>
    <property type="match status" value="1"/>
</dbReference>
<comment type="similarity">
    <text evidence="1 13 14">Belongs to the ATPase B chain family.</text>
</comment>
<dbReference type="InterPro" id="IPR002146">
    <property type="entry name" value="ATP_synth_b/b'su_bac/chlpt"/>
</dbReference>
<dbReference type="GO" id="GO:0045259">
    <property type="term" value="C:proton-transporting ATP synthase complex"/>
    <property type="evidence" value="ECO:0007669"/>
    <property type="project" value="UniProtKB-KW"/>
</dbReference>
<dbReference type="InterPro" id="IPR050059">
    <property type="entry name" value="ATP_synthase_B_chain"/>
</dbReference>
<dbReference type="PANTHER" id="PTHR33445">
    <property type="entry name" value="ATP SYNTHASE SUBUNIT B', CHLOROPLASTIC"/>
    <property type="match status" value="1"/>
</dbReference>
<evidence type="ECO:0000256" key="10">
    <source>
        <dbReference type="ARBA" id="ARBA00023310"/>
    </source>
</evidence>
<comment type="function">
    <text evidence="11 13">F(1)F(0) ATP synthase produces ATP from ADP in the presence of a proton or sodium gradient. F-type ATPases consist of two structural domains, F(1) containing the extramembraneous catalytic core and F(0) containing the membrane proton channel, linked together by a central stalk and a peripheral stalk. During catalysis, ATP synthesis in the catalytic domain of F(1) is coupled via a rotary mechanism of the central stalk subunits to proton translocation.</text>
</comment>
<dbReference type="HAMAP" id="MF_01398">
    <property type="entry name" value="ATP_synth_b_bprime"/>
    <property type="match status" value="1"/>
</dbReference>
<dbReference type="GO" id="GO:0005886">
    <property type="term" value="C:plasma membrane"/>
    <property type="evidence" value="ECO:0007669"/>
    <property type="project" value="UniProtKB-SubCell"/>
</dbReference>
<dbReference type="CDD" id="cd06503">
    <property type="entry name" value="ATP-synt_Fo_b"/>
    <property type="match status" value="1"/>
</dbReference>
<evidence type="ECO:0000256" key="4">
    <source>
        <dbReference type="ARBA" id="ARBA00022547"/>
    </source>
</evidence>
<comment type="caution">
    <text evidence="16">The sequence shown here is derived from an EMBL/GenBank/DDBJ whole genome shotgun (WGS) entry which is preliminary data.</text>
</comment>
<evidence type="ECO:0000256" key="6">
    <source>
        <dbReference type="ARBA" id="ARBA00022781"/>
    </source>
</evidence>
<dbReference type="AlphaFoldDB" id="A0A9W6SGC1"/>
<protein>
    <recommendedName>
        <fullName evidence="13">ATP synthase subunit b</fullName>
    </recommendedName>
    <alternativeName>
        <fullName evidence="13">ATP synthase F(0) sector subunit b</fullName>
    </alternativeName>
    <alternativeName>
        <fullName evidence="13">ATPase subunit I</fullName>
    </alternativeName>
    <alternativeName>
        <fullName evidence="13">F-type ATPase subunit b</fullName>
        <shortName evidence="13">F-ATPase subunit b</shortName>
    </alternativeName>
</protein>
<dbReference type="PANTHER" id="PTHR33445:SF1">
    <property type="entry name" value="ATP SYNTHASE SUBUNIT B"/>
    <property type="match status" value="1"/>
</dbReference>
<keyword evidence="17" id="KW-1185">Reference proteome</keyword>
<dbReference type="GO" id="GO:0012505">
    <property type="term" value="C:endomembrane system"/>
    <property type="evidence" value="ECO:0007669"/>
    <property type="project" value="UniProtKB-SubCell"/>
</dbReference>
<evidence type="ECO:0000313" key="17">
    <source>
        <dbReference type="Proteomes" id="UP001165079"/>
    </source>
</evidence>
<evidence type="ECO:0000256" key="7">
    <source>
        <dbReference type="ARBA" id="ARBA00022989"/>
    </source>
</evidence>
<keyword evidence="10 13" id="KW-0066">ATP synthesis</keyword>
<comment type="subunit">
    <text evidence="13">F-type ATPases have 2 components, F(1) - the catalytic core - and F(0) - the membrane proton channel. F(1) has five subunits: alpha(3), beta(3), gamma(1), delta(1), epsilon(1). F(0) has three main subunits: a(1), b(2) and c(10-14). The alpha and beta chains form an alternating ring which encloses part of the gamma chain. F(1) is attached to F(0) by a central stalk formed by the gamma and epsilon chains, while a peripheral stalk is formed by the delta and b chains.</text>
</comment>
<dbReference type="Pfam" id="PF00430">
    <property type="entry name" value="ATP-synt_B"/>
    <property type="match status" value="1"/>
</dbReference>
<proteinExistence type="inferred from homology"/>
<keyword evidence="7 13" id="KW-1133">Transmembrane helix</keyword>
<feature type="coiled-coil region" evidence="15">
    <location>
        <begin position="61"/>
        <end position="95"/>
    </location>
</feature>
<evidence type="ECO:0000256" key="12">
    <source>
        <dbReference type="ARBA" id="ARBA00037847"/>
    </source>
</evidence>
<sequence>MTLADGVVLAQDSRDIIKPVWTEVLVALLLFGLLCFVLMKFVFPRMEATFKARADAIEGGLARAERTTIEAKAVLEQFRAEIAAARAEAAVIRERARAEAYEIRAEVMAGAEAAREQVLAEGRAALAADRVAVLAELHGVIGEIAVDLAGRIVGESLMEDARARGTVEEFLRERETARD</sequence>
<keyword evidence="5 13" id="KW-0812">Transmembrane</keyword>
<gene>
    <name evidence="13 16" type="primary">atpF</name>
    <name evidence="16" type="ORF">Afil01_03000</name>
</gene>
<dbReference type="InterPro" id="IPR005864">
    <property type="entry name" value="ATP_synth_F0_bsu_bac"/>
</dbReference>
<comment type="subcellular location">
    <subcellularLocation>
        <location evidence="13">Cell membrane</location>
        <topology evidence="13">Single-pass membrane protein</topology>
    </subcellularLocation>
    <subcellularLocation>
        <location evidence="12">Endomembrane system</location>
        <topology evidence="12">Single-pass membrane protein</topology>
    </subcellularLocation>
</comment>
<keyword evidence="9 13" id="KW-0472">Membrane</keyword>
<name>A0A9W6SGC1_9ACTN</name>
<dbReference type="RefSeq" id="WP_285660730.1">
    <property type="nucleotide sequence ID" value="NZ_BSTX01000001.1"/>
</dbReference>
<accession>A0A9W6SGC1</accession>
<evidence type="ECO:0000256" key="1">
    <source>
        <dbReference type="ARBA" id="ARBA00005513"/>
    </source>
</evidence>
<reference evidence="16" key="1">
    <citation type="submission" date="2023-03" db="EMBL/GenBank/DDBJ databases">
        <title>Actinorhabdospora filicis NBRC 111898.</title>
        <authorList>
            <person name="Ichikawa N."/>
            <person name="Sato H."/>
            <person name="Tonouchi N."/>
        </authorList>
    </citation>
    <scope>NUCLEOTIDE SEQUENCE</scope>
    <source>
        <strain evidence="16">NBRC 111898</strain>
    </source>
</reference>
<keyword evidence="6 13" id="KW-0375">Hydrogen ion transport</keyword>
<evidence type="ECO:0000256" key="3">
    <source>
        <dbReference type="ARBA" id="ARBA00022475"/>
    </source>
</evidence>
<keyword evidence="15" id="KW-0175">Coiled coil</keyword>
<feature type="transmembrane region" description="Helical" evidence="13">
    <location>
        <begin position="20"/>
        <end position="43"/>
    </location>
</feature>
<organism evidence="16 17">
    <name type="scientific">Actinorhabdospora filicis</name>
    <dbReference type="NCBI Taxonomy" id="1785913"/>
    <lineage>
        <taxon>Bacteria</taxon>
        <taxon>Bacillati</taxon>
        <taxon>Actinomycetota</taxon>
        <taxon>Actinomycetes</taxon>
        <taxon>Micromonosporales</taxon>
        <taxon>Micromonosporaceae</taxon>
        <taxon>Actinorhabdospora</taxon>
    </lineage>
</organism>
<keyword evidence="4 13" id="KW-0138">CF(0)</keyword>
<keyword evidence="3 13" id="KW-1003">Cell membrane</keyword>
<evidence type="ECO:0000256" key="2">
    <source>
        <dbReference type="ARBA" id="ARBA00022448"/>
    </source>
</evidence>
<evidence type="ECO:0000256" key="11">
    <source>
        <dbReference type="ARBA" id="ARBA00025198"/>
    </source>
</evidence>
<evidence type="ECO:0000256" key="8">
    <source>
        <dbReference type="ARBA" id="ARBA00023065"/>
    </source>
</evidence>
<evidence type="ECO:0000256" key="9">
    <source>
        <dbReference type="ARBA" id="ARBA00023136"/>
    </source>
</evidence>
<comment type="function">
    <text evidence="13">Component of the F(0) channel, it forms part of the peripheral stalk, linking F(1) to F(0).</text>
</comment>
<evidence type="ECO:0000256" key="14">
    <source>
        <dbReference type="RuleBase" id="RU003848"/>
    </source>
</evidence>
<dbReference type="GO" id="GO:0046933">
    <property type="term" value="F:proton-transporting ATP synthase activity, rotational mechanism"/>
    <property type="evidence" value="ECO:0007669"/>
    <property type="project" value="UniProtKB-UniRule"/>
</dbReference>
<dbReference type="GO" id="GO:0046961">
    <property type="term" value="F:proton-transporting ATPase activity, rotational mechanism"/>
    <property type="evidence" value="ECO:0007669"/>
    <property type="project" value="TreeGrafter"/>
</dbReference>